<feature type="signal peptide" evidence="2">
    <location>
        <begin position="1"/>
        <end position="19"/>
    </location>
</feature>
<dbReference type="OrthoDB" id="1117425at2"/>
<dbReference type="InterPro" id="IPR011659">
    <property type="entry name" value="WD40"/>
</dbReference>
<dbReference type="RefSeq" id="WP_094550949.1">
    <property type="nucleotide sequence ID" value="NZ_MQWB01000001.1"/>
</dbReference>
<dbReference type="AlphaFoldDB" id="A0A259U3E0"/>
<sequence length="349" mass="37205">MSVVSLLLAALLLTSGCQPSPETAPVASGEVPADTVSLGTPPARAEPFLPGLFAANTWALTATLTPDRRTMYAVVWDQPSPRTMQRLVTSRFVDGAWTPLAPVAETVGWRVDWPHVAPDGQSFWLSFAKPHAGHTGVADSLQTADFDLWRGRRLPDAPNGTVQWTPLEPVDAPDVNRPKTAENLRIGYVHNETGPRIAPDGSLLFWTERRDDGGGGRDLYLAASDENGLSAPELLPAPVNSRYDESGGVFLADGRTLIFASTRPGGLGGSDLYASTRRDDGTWTEPVNLGPGVNSASGEGSPELLPGGDALLFTSSRPRPGVPQKPDVDGRLVNPYAPFWVSTASLPLR</sequence>
<protein>
    <submittedName>
        <fullName evidence="3">Uncharacterized protein</fullName>
    </submittedName>
</protein>
<feature type="region of interest" description="Disordered" evidence="1">
    <location>
        <begin position="283"/>
        <end position="306"/>
    </location>
</feature>
<feature type="chain" id="PRO_5012604751" evidence="2">
    <location>
        <begin position="20"/>
        <end position="349"/>
    </location>
</feature>
<dbReference type="Proteomes" id="UP000216446">
    <property type="component" value="Unassembled WGS sequence"/>
</dbReference>
<comment type="caution">
    <text evidence="3">The sequence shown here is derived from an EMBL/GenBank/DDBJ whole genome shotgun (WGS) entry which is preliminary data.</text>
</comment>
<dbReference type="EMBL" id="MQWB01000001">
    <property type="protein sequence ID" value="OZC04460.1"/>
    <property type="molecule type" value="Genomic_DNA"/>
</dbReference>
<dbReference type="InterPro" id="IPR011042">
    <property type="entry name" value="6-blade_b-propeller_TolB-like"/>
</dbReference>
<evidence type="ECO:0000256" key="2">
    <source>
        <dbReference type="SAM" id="SignalP"/>
    </source>
</evidence>
<dbReference type="Gene3D" id="2.120.10.30">
    <property type="entry name" value="TolB, C-terminal domain"/>
    <property type="match status" value="1"/>
</dbReference>
<dbReference type="SUPFAM" id="SSF82171">
    <property type="entry name" value="DPP6 N-terminal domain-like"/>
    <property type="match status" value="1"/>
</dbReference>
<keyword evidence="2" id="KW-0732">Signal</keyword>
<dbReference type="Pfam" id="PF07676">
    <property type="entry name" value="PD40"/>
    <property type="match status" value="2"/>
</dbReference>
<evidence type="ECO:0000313" key="4">
    <source>
        <dbReference type="Proteomes" id="UP000216446"/>
    </source>
</evidence>
<proteinExistence type="predicted"/>
<dbReference type="InParanoid" id="A0A259U3E0"/>
<organism evidence="3 4">
    <name type="scientific">Rubricoccus marinus</name>
    <dbReference type="NCBI Taxonomy" id="716817"/>
    <lineage>
        <taxon>Bacteria</taxon>
        <taxon>Pseudomonadati</taxon>
        <taxon>Rhodothermota</taxon>
        <taxon>Rhodothermia</taxon>
        <taxon>Rhodothermales</taxon>
        <taxon>Rubricoccaceae</taxon>
        <taxon>Rubricoccus</taxon>
    </lineage>
</organism>
<gene>
    <name evidence="3" type="ORF">BSZ36_16615</name>
</gene>
<evidence type="ECO:0000313" key="3">
    <source>
        <dbReference type="EMBL" id="OZC04460.1"/>
    </source>
</evidence>
<keyword evidence="4" id="KW-1185">Reference proteome</keyword>
<accession>A0A259U3E0</accession>
<name>A0A259U3E0_9BACT</name>
<reference evidence="3 4" key="1">
    <citation type="submission" date="2016-11" db="EMBL/GenBank/DDBJ databases">
        <title>Study of marine rhodopsin-containing bacteria.</title>
        <authorList>
            <person name="Yoshizawa S."/>
            <person name="Kumagai Y."/>
            <person name="Kogure K."/>
        </authorList>
    </citation>
    <scope>NUCLEOTIDE SEQUENCE [LARGE SCALE GENOMIC DNA]</scope>
    <source>
        <strain evidence="3 4">SG-29</strain>
    </source>
</reference>
<evidence type="ECO:0000256" key="1">
    <source>
        <dbReference type="SAM" id="MobiDB-lite"/>
    </source>
</evidence>